<feature type="signal peptide" evidence="1">
    <location>
        <begin position="1"/>
        <end position="20"/>
    </location>
</feature>
<dbReference type="Proteomes" id="UP000284706">
    <property type="component" value="Unassembled WGS sequence"/>
</dbReference>
<gene>
    <name evidence="2" type="ORF">CVT26_013207</name>
</gene>
<keyword evidence="1" id="KW-0732">Signal</keyword>
<keyword evidence="3" id="KW-1185">Reference proteome</keyword>
<evidence type="ECO:0000256" key="1">
    <source>
        <dbReference type="SAM" id="SignalP"/>
    </source>
</evidence>
<protein>
    <submittedName>
        <fullName evidence="2">Uncharacterized protein</fullName>
    </submittedName>
</protein>
<dbReference type="AlphaFoldDB" id="A0A409VWJ6"/>
<name>A0A409VWJ6_9AGAR</name>
<accession>A0A409VWJ6</accession>
<evidence type="ECO:0000313" key="3">
    <source>
        <dbReference type="Proteomes" id="UP000284706"/>
    </source>
</evidence>
<proteinExistence type="predicted"/>
<comment type="caution">
    <text evidence="2">The sequence shown here is derived from an EMBL/GenBank/DDBJ whole genome shotgun (WGS) entry which is preliminary data.</text>
</comment>
<sequence>MKSILSLVLAAATIFTSTTANPQSDIILPPPCLNDLCLLNPPVCPPGEIAAGQAAGVDADQSAVRFALLRPAPKSSASPTKWLIPPHQLHHAWGAADLFAVPFATQSRFYALNPSRLLGQMGAGAAAPS</sequence>
<dbReference type="InParanoid" id="A0A409VWJ6"/>
<dbReference type="EMBL" id="NHYE01005535">
    <property type="protein sequence ID" value="PPQ70608.1"/>
    <property type="molecule type" value="Genomic_DNA"/>
</dbReference>
<reference evidence="2 3" key="1">
    <citation type="journal article" date="2018" name="Evol. Lett.">
        <title>Horizontal gene cluster transfer increased hallucinogenic mushroom diversity.</title>
        <authorList>
            <person name="Reynolds H.T."/>
            <person name="Vijayakumar V."/>
            <person name="Gluck-Thaler E."/>
            <person name="Korotkin H.B."/>
            <person name="Matheny P.B."/>
            <person name="Slot J.C."/>
        </authorList>
    </citation>
    <scope>NUCLEOTIDE SEQUENCE [LARGE SCALE GENOMIC DNA]</scope>
    <source>
        <strain evidence="2 3">SRW20</strain>
    </source>
</reference>
<organism evidence="2 3">
    <name type="scientific">Gymnopilus dilepis</name>
    <dbReference type="NCBI Taxonomy" id="231916"/>
    <lineage>
        <taxon>Eukaryota</taxon>
        <taxon>Fungi</taxon>
        <taxon>Dikarya</taxon>
        <taxon>Basidiomycota</taxon>
        <taxon>Agaricomycotina</taxon>
        <taxon>Agaricomycetes</taxon>
        <taxon>Agaricomycetidae</taxon>
        <taxon>Agaricales</taxon>
        <taxon>Agaricineae</taxon>
        <taxon>Hymenogastraceae</taxon>
        <taxon>Gymnopilus</taxon>
    </lineage>
</organism>
<feature type="chain" id="PRO_5019447341" evidence="1">
    <location>
        <begin position="21"/>
        <end position="129"/>
    </location>
</feature>
<evidence type="ECO:0000313" key="2">
    <source>
        <dbReference type="EMBL" id="PPQ70608.1"/>
    </source>
</evidence>